<feature type="compositionally biased region" description="Polar residues" evidence="2">
    <location>
        <begin position="82"/>
        <end position="103"/>
    </location>
</feature>
<protein>
    <submittedName>
        <fullName evidence="3">Uncharacterized protein</fullName>
    </submittedName>
</protein>
<name>A0ABD2PH24_9CUCU</name>
<evidence type="ECO:0000313" key="3">
    <source>
        <dbReference type="EMBL" id="KAL3290250.1"/>
    </source>
</evidence>
<evidence type="ECO:0000313" key="4">
    <source>
        <dbReference type="Proteomes" id="UP001516400"/>
    </source>
</evidence>
<feature type="coiled-coil region" evidence="1">
    <location>
        <begin position="34"/>
        <end position="61"/>
    </location>
</feature>
<keyword evidence="1" id="KW-0175">Coiled coil</keyword>
<dbReference type="AlphaFoldDB" id="A0ABD2PH24"/>
<organism evidence="3 4">
    <name type="scientific">Cryptolaemus montrouzieri</name>
    <dbReference type="NCBI Taxonomy" id="559131"/>
    <lineage>
        <taxon>Eukaryota</taxon>
        <taxon>Metazoa</taxon>
        <taxon>Ecdysozoa</taxon>
        <taxon>Arthropoda</taxon>
        <taxon>Hexapoda</taxon>
        <taxon>Insecta</taxon>
        <taxon>Pterygota</taxon>
        <taxon>Neoptera</taxon>
        <taxon>Endopterygota</taxon>
        <taxon>Coleoptera</taxon>
        <taxon>Polyphaga</taxon>
        <taxon>Cucujiformia</taxon>
        <taxon>Coccinelloidea</taxon>
        <taxon>Coccinellidae</taxon>
        <taxon>Scymninae</taxon>
        <taxon>Scymnini</taxon>
        <taxon>Cryptolaemus</taxon>
    </lineage>
</organism>
<dbReference type="EMBL" id="JABFTP020000186">
    <property type="protein sequence ID" value="KAL3290250.1"/>
    <property type="molecule type" value="Genomic_DNA"/>
</dbReference>
<keyword evidence="4" id="KW-1185">Reference proteome</keyword>
<dbReference type="Proteomes" id="UP001516400">
    <property type="component" value="Unassembled WGS sequence"/>
</dbReference>
<reference evidence="3 4" key="1">
    <citation type="journal article" date="2021" name="BMC Biol.">
        <title>Horizontally acquired antibacterial genes associated with adaptive radiation of ladybird beetles.</title>
        <authorList>
            <person name="Li H.S."/>
            <person name="Tang X.F."/>
            <person name="Huang Y.H."/>
            <person name="Xu Z.Y."/>
            <person name="Chen M.L."/>
            <person name="Du X.Y."/>
            <person name="Qiu B.Y."/>
            <person name="Chen P.T."/>
            <person name="Zhang W."/>
            <person name="Slipinski A."/>
            <person name="Escalona H.E."/>
            <person name="Waterhouse R.M."/>
            <person name="Zwick A."/>
            <person name="Pang H."/>
        </authorList>
    </citation>
    <scope>NUCLEOTIDE SEQUENCE [LARGE SCALE GENOMIC DNA]</scope>
    <source>
        <strain evidence="3">SYSU2018</strain>
    </source>
</reference>
<feature type="region of interest" description="Disordered" evidence="2">
    <location>
        <begin position="73"/>
        <end position="130"/>
    </location>
</feature>
<proteinExistence type="predicted"/>
<accession>A0ABD2PH24</accession>
<evidence type="ECO:0000256" key="2">
    <source>
        <dbReference type="SAM" id="MobiDB-lite"/>
    </source>
</evidence>
<comment type="caution">
    <text evidence="3">The sequence shown here is derived from an EMBL/GenBank/DDBJ whole genome shotgun (WGS) entry which is preliminary data.</text>
</comment>
<gene>
    <name evidence="3" type="ORF">HHI36_023600</name>
</gene>
<sequence length="211" mass="22717">MLSVTVGTYSMTGTRLKKVYCFQIGFQLCSISEAMKLSNQLDSVKQEMKVLRESNVDLVRKLTFGELASVSKGSAERKEGVNNRNCSSNIPSKINMLPTNSGVASGINDGKSSASSSTSLKPESDQSDKITLSQVSNGINQAMMGVTGAGTTKSTGRKQFSALKNTSTYSKPIAWKSRSTLLTAVPRTTDINVSRLPPTTKVEDIVDFLNM</sequence>
<evidence type="ECO:0000256" key="1">
    <source>
        <dbReference type="SAM" id="Coils"/>
    </source>
</evidence>